<dbReference type="GO" id="GO:0140662">
    <property type="term" value="F:ATP-dependent protein folding chaperone"/>
    <property type="evidence" value="ECO:0007669"/>
    <property type="project" value="InterPro"/>
</dbReference>
<dbReference type="SUPFAM" id="SSF53067">
    <property type="entry name" value="Actin-like ATPase domain"/>
    <property type="match status" value="1"/>
</dbReference>
<comment type="caution">
    <text evidence="3">The sequence shown here is derived from an EMBL/GenBank/DDBJ whole genome shotgun (WGS) entry which is preliminary data.</text>
</comment>
<evidence type="ECO:0000256" key="1">
    <source>
        <dbReference type="ARBA" id="ARBA00022741"/>
    </source>
</evidence>
<protein>
    <submittedName>
        <fullName evidence="3">Molecular chaperone DnaK</fullName>
    </submittedName>
</protein>
<proteinExistence type="predicted"/>
<dbReference type="OrthoDB" id="3043745at2759"/>
<dbReference type="Gene3D" id="2.60.34.10">
    <property type="entry name" value="Substrate Binding Domain Of DNAk, Chain A, domain 1"/>
    <property type="match status" value="1"/>
</dbReference>
<dbReference type="SUPFAM" id="SSF100920">
    <property type="entry name" value="Heat shock protein 70kD (HSP70), peptide-binding domain"/>
    <property type="match status" value="1"/>
</dbReference>
<dbReference type="PRINTS" id="PR00301">
    <property type="entry name" value="HEATSHOCK70"/>
</dbReference>
<dbReference type="Pfam" id="PF00012">
    <property type="entry name" value="HSP70"/>
    <property type="match status" value="1"/>
</dbReference>
<reference evidence="3" key="1">
    <citation type="submission" date="2020-05" db="EMBL/GenBank/DDBJ databases">
        <title>Mycena genomes resolve the evolution of fungal bioluminescence.</title>
        <authorList>
            <person name="Tsai I.J."/>
        </authorList>
    </citation>
    <scope>NUCLEOTIDE SEQUENCE</scope>
    <source>
        <strain evidence="3">CCC161011</strain>
    </source>
</reference>
<gene>
    <name evidence="3" type="ORF">MVEN_00686900</name>
</gene>
<dbReference type="InterPro" id="IPR043129">
    <property type="entry name" value="ATPase_NBD"/>
</dbReference>
<dbReference type="Gene3D" id="3.90.640.10">
    <property type="entry name" value="Actin, Chain A, domain 4"/>
    <property type="match status" value="1"/>
</dbReference>
<name>A0A8H6YJV3_9AGAR</name>
<dbReference type="Gene3D" id="3.30.420.40">
    <property type="match status" value="2"/>
</dbReference>
<accession>A0A8H6YJV3</accession>
<dbReference type="GO" id="GO:0005524">
    <property type="term" value="F:ATP binding"/>
    <property type="evidence" value="ECO:0007669"/>
    <property type="project" value="UniProtKB-KW"/>
</dbReference>
<dbReference type="PANTHER" id="PTHR19375">
    <property type="entry name" value="HEAT SHOCK PROTEIN 70KDA"/>
    <property type="match status" value="1"/>
</dbReference>
<dbReference type="InterPro" id="IPR029047">
    <property type="entry name" value="HSP70_peptide-bd_sf"/>
</dbReference>
<dbReference type="InterPro" id="IPR013126">
    <property type="entry name" value="Hsp_70_fam"/>
</dbReference>
<dbReference type="EMBL" id="JACAZI010000005">
    <property type="protein sequence ID" value="KAF7359631.1"/>
    <property type="molecule type" value="Genomic_DNA"/>
</dbReference>
<keyword evidence="4" id="KW-1185">Reference proteome</keyword>
<dbReference type="Proteomes" id="UP000620124">
    <property type="component" value="Unassembled WGS sequence"/>
</dbReference>
<keyword evidence="1" id="KW-0547">Nucleotide-binding</keyword>
<evidence type="ECO:0000256" key="2">
    <source>
        <dbReference type="ARBA" id="ARBA00022840"/>
    </source>
</evidence>
<dbReference type="AlphaFoldDB" id="A0A8H6YJV3"/>
<sequence>MKDAALLAGLSPVRLLDQPVAIAMAYGLDRLETDSLAFVLDVGSSTRAALLHITNTDSKIVASARNVGGGAISKPLLDYAREAFRLAINDDIDDVQRMVLEDQVEQAKTKLSFEDLAVIALPIHDAPWFLVPVTAAELNTRTGELVEDIVNGTIEQVLRAAGVSIHAIDHAILAGGSSYIPAIRDRFARAFPSIIPLSTAERYPDDVVVHGASLFARRLALGMVPEESKIYVGNATPMRFGIEIAGGLFSTIIPRNSPLPARMTRRLTIPGRSIRVFTGAAEYTNATEFIGSVVLPPK</sequence>
<evidence type="ECO:0000313" key="4">
    <source>
        <dbReference type="Proteomes" id="UP000620124"/>
    </source>
</evidence>
<evidence type="ECO:0000313" key="3">
    <source>
        <dbReference type="EMBL" id="KAF7359631.1"/>
    </source>
</evidence>
<organism evidence="3 4">
    <name type="scientific">Mycena venus</name>
    <dbReference type="NCBI Taxonomy" id="2733690"/>
    <lineage>
        <taxon>Eukaryota</taxon>
        <taxon>Fungi</taxon>
        <taxon>Dikarya</taxon>
        <taxon>Basidiomycota</taxon>
        <taxon>Agaricomycotina</taxon>
        <taxon>Agaricomycetes</taxon>
        <taxon>Agaricomycetidae</taxon>
        <taxon>Agaricales</taxon>
        <taxon>Marasmiineae</taxon>
        <taxon>Mycenaceae</taxon>
        <taxon>Mycena</taxon>
    </lineage>
</organism>
<keyword evidence="2" id="KW-0067">ATP-binding</keyword>